<organism evidence="1 2">
    <name type="scientific">Lentinula aff. lateritia</name>
    <dbReference type="NCBI Taxonomy" id="2804960"/>
    <lineage>
        <taxon>Eukaryota</taxon>
        <taxon>Fungi</taxon>
        <taxon>Dikarya</taxon>
        <taxon>Basidiomycota</taxon>
        <taxon>Agaricomycotina</taxon>
        <taxon>Agaricomycetes</taxon>
        <taxon>Agaricomycetidae</taxon>
        <taxon>Agaricales</taxon>
        <taxon>Marasmiineae</taxon>
        <taxon>Omphalotaceae</taxon>
        <taxon>Lentinula</taxon>
    </lineage>
</organism>
<dbReference type="EMBL" id="MU795533">
    <property type="protein sequence ID" value="KAJ3805769.1"/>
    <property type="molecule type" value="Genomic_DNA"/>
</dbReference>
<proteinExistence type="predicted"/>
<comment type="caution">
    <text evidence="1">The sequence shown here is derived from an EMBL/GenBank/DDBJ whole genome shotgun (WGS) entry which is preliminary data.</text>
</comment>
<evidence type="ECO:0000313" key="1">
    <source>
        <dbReference type="EMBL" id="KAJ3805769.1"/>
    </source>
</evidence>
<protein>
    <submittedName>
        <fullName evidence="1">Uncharacterized protein</fullName>
    </submittedName>
</protein>
<name>A0ACC1TMI7_9AGAR</name>
<sequence>MQILSLAQIWIWVFLHFISLTVAPDVATSLNTSSASTSLLDAFRAHYAQFEAVVTQVHMEPTDPFLLQLLGEDLNQFAQLSHENAAIFEPEEAQILQSSLQVMILDIRALYEQRIEASHSGRPEVVFTEYTGCPGRPRTVINPDFLRFAYHRRTTTGLSHFLDVPRSTLRRRLLEHGIASPGTNPFASTESSMRVDSTIHSRDTDELLDPEAPLPVQLPDDIHEQLDSLIGHLRIHFHRAGIRMLDGMLRRLNVMVPYEHIRQSLIRIDPIHRIFDRIRIRHGSVHNVRIERLWVDVSHYCSQTWHDMFTLLEIHHGLQAPNSNHIWLLQHLFLPMINEQLTFWAKSWNSHRISQRRGPARSPEDMFVFDSLVNGVRGDDLDQFTMTDEELEVFGVDWEGLQDETLLRNLRMHYSHEGSGSWLGRRGPPPDLNEVAVSPPSALLTQEQVIFLNQQLQHHVRLPREQEVIQLWIDALVIAKTMYPDAF</sequence>
<accession>A0ACC1TMI7</accession>
<dbReference type="Proteomes" id="UP001163835">
    <property type="component" value="Unassembled WGS sequence"/>
</dbReference>
<gene>
    <name evidence="1" type="ORF">F5876DRAFT_91372</name>
</gene>
<reference evidence="1" key="1">
    <citation type="submission" date="2022-09" db="EMBL/GenBank/DDBJ databases">
        <title>A Global Phylogenomic Analysis of the Shiitake Genus Lentinula.</title>
        <authorList>
            <consortium name="DOE Joint Genome Institute"/>
            <person name="Sierra-Patev S."/>
            <person name="Min B."/>
            <person name="Naranjo-Ortiz M."/>
            <person name="Looney B."/>
            <person name="Konkel Z."/>
            <person name="Slot J.C."/>
            <person name="Sakamoto Y."/>
            <person name="Steenwyk J.L."/>
            <person name="Rokas A."/>
            <person name="Carro J."/>
            <person name="Camarero S."/>
            <person name="Ferreira P."/>
            <person name="Molpeceres G."/>
            <person name="Ruiz-Duenas F.J."/>
            <person name="Serrano A."/>
            <person name="Henrissat B."/>
            <person name="Drula E."/>
            <person name="Hughes K.W."/>
            <person name="Mata J.L."/>
            <person name="Ishikawa N.K."/>
            <person name="Vargas-Isla R."/>
            <person name="Ushijima S."/>
            <person name="Smith C.A."/>
            <person name="Ahrendt S."/>
            <person name="Andreopoulos W."/>
            <person name="He G."/>
            <person name="Labutti K."/>
            <person name="Lipzen A."/>
            <person name="Ng V."/>
            <person name="Riley R."/>
            <person name="Sandor L."/>
            <person name="Barry K."/>
            <person name="Martinez A.T."/>
            <person name="Xiao Y."/>
            <person name="Gibbons J.G."/>
            <person name="Terashima K."/>
            <person name="Grigoriev I.V."/>
            <person name="Hibbett D.S."/>
        </authorList>
    </citation>
    <scope>NUCLEOTIDE SEQUENCE</scope>
    <source>
        <strain evidence="1">TMI1499</strain>
    </source>
</reference>
<keyword evidence="2" id="KW-1185">Reference proteome</keyword>
<evidence type="ECO:0000313" key="2">
    <source>
        <dbReference type="Proteomes" id="UP001163835"/>
    </source>
</evidence>